<comment type="catalytic activity">
    <reaction evidence="1 8">
        <text>a myo-inositol phosphate + H2O = myo-inositol + phosphate</text>
        <dbReference type="Rhea" id="RHEA:24056"/>
        <dbReference type="ChEBI" id="CHEBI:15377"/>
        <dbReference type="ChEBI" id="CHEBI:17268"/>
        <dbReference type="ChEBI" id="CHEBI:43474"/>
        <dbReference type="ChEBI" id="CHEBI:84139"/>
        <dbReference type="EC" id="3.1.3.25"/>
    </reaction>
</comment>
<feature type="binding site" evidence="7">
    <location>
        <position position="211"/>
    </location>
    <ligand>
        <name>Mg(2+)</name>
        <dbReference type="ChEBI" id="CHEBI:18420"/>
        <label>1</label>
        <note>catalytic</note>
    </ligand>
</feature>
<evidence type="ECO:0000256" key="4">
    <source>
        <dbReference type="ARBA" id="ARBA00022723"/>
    </source>
</evidence>
<evidence type="ECO:0000256" key="3">
    <source>
        <dbReference type="ARBA" id="ARBA00009759"/>
    </source>
</evidence>
<dbReference type="GO" id="GO:0046854">
    <property type="term" value="P:phosphatidylinositol phosphate biosynthetic process"/>
    <property type="evidence" value="ECO:0007669"/>
    <property type="project" value="InterPro"/>
</dbReference>
<dbReference type="SUPFAM" id="SSF56655">
    <property type="entry name" value="Carbohydrate phosphatase"/>
    <property type="match status" value="1"/>
</dbReference>
<dbReference type="PROSITE" id="PS00630">
    <property type="entry name" value="IMP_2"/>
    <property type="match status" value="1"/>
</dbReference>
<dbReference type="CDD" id="cd01639">
    <property type="entry name" value="IMPase"/>
    <property type="match status" value="1"/>
</dbReference>
<keyword evidence="10" id="KW-1185">Reference proteome</keyword>
<comment type="caution">
    <text evidence="9">The sequence shown here is derived from an EMBL/GenBank/DDBJ whole genome shotgun (WGS) entry which is preliminary data.</text>
</comment>
<dbReference type="FunFam" id="3.30.540.10:FF:000003">
    <property type="entry name" value="Inositol-1-monophosphatase"/>
    <property type="match status" value="1"/>
</dbReference>
<feature type="binding site" evidence="7">
    <location>
        <position position="83"/>
    </location>
    <ligand>
        <name>Mg(2+)</name>
        <dbReference type="ChEBI" id="CHEBI:18420"/>
        <label>1</label>
        <note>catalytic</note>
    </ligand>
</feature>
<keyword evidence="4 7" id="KW-0479">Metal-binding</keyword>
<dbReference type="RefSeq" id="WP_343058149.1">
    <property type="nucleotide sequence ID" value="NZ_JACHHG010000002.1"/>
</dbReference>
<evidence type="ECO:0000256" key="7">
    <source>
        <dbReference type="PIRSR" id="PIRSR600760-2"/>
    </source>
</evidence>
<dbReference type="EC" id="3.1.3.25" evidence="8"/>
<dbReference type="GO" id="GO:0007165">
    <property type="term" value="P:signal transduction"/>
    <property type="evidence" value="ECO:0007669"/>
    <property type="project" value="TreeGrafter"/>
</dbReference>
<protein>
    <recommendedName>
        <fullName evidence="8">Inositol-1-monophosphatase</fullName>
        <ecNumber evidence="8">3.1.3.25</ecNumber>
    </recommendedName>
</protein>
<dbReference type="PANTHER" id="PTHR20854:SF4">
    <property type="entry name" value="INOSITOL-1-MONOPHOSPHATASE-RELATED"/>
    <property type="match status" value="1"/>
</dbReference>
<name>A0A841HWK0_9DEIO</name>
<accession>A0A841HWK0</accession>
<proteinExistence type="inferred from homology"/>
<dbReference type="GO" id="GO:0006020">
    <property type="term" value="P:inositol metabolic process"/>
    <property type="evidence" value="ECO:0007669"/>
    <property type="project" value="TreeGrafter"/>
</dbReference>
<dbReference type="PROSITE" id="PS00629">
    <property type="entry name" value="IMP_1"/>
    <property type="match status" value="1"/>
</dbReference>
<feature type="binding site" evidence="7">
    <location>
        <position position="86"/>
    </location>
    <ligand>
        <name>Mg(2+)</name>
        <dbReference type="ChEBI" id="CHEBI:18420"/>
        <label>1</label>
        <note>catalytic</note>
    </ligand>
</feature>
<dbReference type="PANTHER" id="PTHR20854">
    <property type="entry name" value="INOSITOL MONOPHOSPHATASE"/>
    <property type="match status" value="1"/>
</dbReference>
<dbReference type="PRINTS" id="PR00377">
    <property type="entry name" value="IMPHPHTASES"/>
</dbReference>
<organism evidence="9 10">
    <name type="scientific">Deinobacterium chartae</name>
    <dbReference type="NCBI Taxonomy" id="521158"/>
    <lineage>
        <taxon>Bacteria</taxon>
        <taxon>Thermotogati</taxon>
        <taxon>Deinococcota</taxon>
        <taxon>Deinococci</taxon>
        <taxon>Deinococcales</taxon>
        <taxon>Deinococcaceae</taxon>
        <taxon>Deinobacterium</taxon>
    </lineage>
</organism>
<evidence type="ECO:0000256" key="1">
    <source>
        <dbReference type="ARBA" id="ARBA00001033"/>
    </source>
</evidence>
<dbReference type="Gene3D" id="3.30.540.10">
    <property type="entry name" value="Fructose-1,6-Bisphosphatase, subunit A, domain 1"/>
    <property type="match status" value="1"/>
</dbReference>
<evidence type="ECO:0000256" key="5">
    <source>
        <dbReference type="ARBA" id="ARBA00022801"/>
    </source>
</evidence>
<sequence>MSETAFLETAVRAAKAAGALHLYYREQEFEVSSKTNFSDLVTFVDGEAERVIREVIGQAHPDHAVLGEEGGQDRESRFLWIVDPLDGTVNYAHGFPVSCVSIGLEVDGVRTVGVVFDPNRDELFTALRGGGAYLNGARIRVSKTAELLAPALLSTGFPYDVARDRRNLEKLERVLALGLPVRRPGAAALDLCYTACGRLDGYWEYGLKPWDAAAGLLILEEAGGRYSRLEGGEYAYGDALLCSNGHLHTALLEVLSA</sequence>
<evidence type="ECO:0000256" key="6">
    <source>
        <dbReference type="ARBA" id="ARBA00022842"/>
    </source>
</evidence>
<dbReference type="GO" id="GO:0046872">
    <property type="term" value="F:metal ion binding"/>
    <property type="evidence" value="ECO:0007669"/>
    <property type="project" value="UniProtKB-KW"/>
</dbReference>
<dbReference type="GO" id="GO:0008934">
    <property type="term" value="F:inositol monophosphate 1-phosphatase activity"/>
    <property type="evidence" value="ECO:0007669"/>
    <property type="project" value="InterPro"/>
</dbReference>
<evidence type="ECO:0000313" key="10">
    <source>
        <dbReference type="Proteomes" id="UP000569951"/>
    </source>
</evidence>
<keyword evidence="6 7" id="KW-0460">Magnesium</keyword>
<dbReference type="Proteomes" id="UP000569951">
    <property type="component" value="Unassembled WGS sequence"/>
</dbReference>
<dbReference type="AlphaFoldDB" id="A0A841HWK0"/>
<gene>
    <name evidence="9" type="ORF">HNR42_000438</name>
</gene>
<dbReference type="InterPro" id="IPR000760">
    <property type="entry name" value="Inositol_monophosphatase-like"/>
</dbReference>
<evidence type="ECO:0000313" key="9">
    <source>
        <dbReference type="EMBL" id="MBB6097024.1"/>
    </source>
</evidence>
<dbReference type="Pfam" id="PF00459">
    <property type="entry name" value="Inositol_P"/>
    <property type="match status" value="1"/>
</dbReference>
<dbReference type="InterPro" id="IPR020550">
    <property type="entry name" value="Inositol_monophosphatase_CS"/>
</dbReference>
<feature type="binding site" evidence="7">
    <location>
        <position position="85"/>
    </location>
    <ligand>
        <name>Mg(2+)</name>
        <dbReference type="ChEBI" id="CHEBI:18420"/>
        <label>1</label>
        <note>catalytic</note>
    </ligand>
</feature>
<evidence type="ECO:0000256" key="2">
    <source>
        <dbReference type="ARBA" id="ARBA00001946"/>
    </source>
</evidence>
<dbReference type="InterPro" id="IPR033942">
    <property type="entry name" value="IMPase"/>
</dbReference>
<reference evidence="9 10" key="1">
    <citation type="submission" date="2020-08" db="EMBL/GenBank/DDBJ databases">
        <title>Genomic Encyclopedia of Type Strains, Phase IV (KMG-IV): sequencing the most valuable type-strain genomes for metagenomic binning, comparative biology and taxonomic classification.</title>
        <authorList>
            <person name="Goeker M."/>
        </authorList>
    </citation>
    <scope>NUCLEOTIDE SEQUENCE [LARGE SCALE GENOMIC DNA]</scope>
    <source>
        <strain evidence="9 10">DSM 21458</strain>
    </source>
</reference>
<feature type="binding site" evidence="7">
    <location>
        <position position="68"/>
    </location>
    <ligand>
        <name>Mg(2+)</name>
        <dbReference type="ChEBI" id="CHEBI:18420"/>
        <label>1</label>
        <note>catalytic</note>
    </ligand>
</feature>
<comment type="cofactor">
    <cofactor evidence="2 7 8">
        <name>Mg(2+)</name>
        <dbReference type="ChEBI" id="CHEBI:18420"/>
    </cofactor>
</comment>
<comment type="similarity">
    <text evidence="3 8">Belongs to the inositol monophosphatase superfamily.</text>
</comment>
<keyword evidence="5 8" id="KW-0378">Hydrolase</keyword>
<dbReference type="InterPro" id="IPR020583">
    <property type="entry name" value="Inositol_monoP_metal-BS"/>
</dbReference>
<evidence type="ECO:0000256" key="8">
    <source>
        <dbReference type="RuleBase" id="RU364068"/>
    </source>
</evidence>
<dbReference type="EMBL" id="JACHHG010000002">
    <property type="protein sequence ID" value="MBB6097024.1"/>
    <property type="molecule type" value="Genomic_DNA"/>
</dbReference>
<dbReference type="Gene3D" id="3.40.190.80">
    <property type="match status" value="1"/>
</dbReference>